<proteinExistence type="predicted"/>
<protein>
    <submittedName>
        <fullName evidence="1">Uncharacterized protein</fullName>
    </submittedName>
</protein>
<dbReference type="EMBL" id="CP053452">
    <property type="protein sequence ID" value="QJW97037.1"/>
    <property type="molecule type" value="Genomic_DNA"/>
</dbReference>
<dbReference type="KEGG" id="ftj:FTUN_4600"/>
<accession>A0A6M5YSI7</accession>
<reference evidence="2" key="1">
    <citation type="submission" date="2020-05" db="EMBL/GenBank/DDBJ databases">
        <title>Frigoriglobus tundricola gen. nov., sp. nov., a psychrotolerant cellulolytic planctomycete of the family Gemmataceae with two divergent copies of 16S rRNA gene.</title>
        <authorList>
            <person name="Kulichevskaya I.S."/>
            <person name="Ivanova A.A."/>
            <person name="Naumoff D.G."/>
            <person name="Beletsky A.V."/>
            <person name="Rijpstra W.I.C."/>
            <person name="Sinninghe Damste J.S."/>
            <person name="Mardanov A.V."/>
            <person name="Ravin N.V."/>
            <person name="Dedysh S.N."/>
        </authorList>
    </citation>
    <scope>NUCLEOTIDE SEQUENCE [LARGE SCALE GENOMIC DNA]</scope>
    <source>
        <strain evidence="2">PL17</strain>
    </source>
</reference>
<organism evidence="1 2">
    <name type="scientific">Frigoriglobus tundricola</name>
    <dbReference type="NCBI Taxonomy" id="2774151"/>
    <lineage>
        <taxon>Bacteria</taxon>
        <taxon>Pseudomonadati</taxon>
        <taxon>Planctomycetota</taxon>
        <taxon>Planctomycetia</taxon>
        <taxon>Gemmatales</taxon>
        <taxon>Gemmataceae</taxon>
        <taxon>Frigoriglobus</taxon>
    </lineage>
</organism>
<gene>
    <name evidence="1" type="ORF">FTUN_4600</name>
</gene>
<name>A0A6M5YSI7_9BACT</name>
<sequence>MSSPPCPSWANLAFYGRPPNEKQFPNAEKFLKAYTDQRTGFRRGRRPRGYVPPPRPWRRGLATRWYPC</sequence>
<evidence type="ECO:0000313" key="2">
    <source>
        <dbReference type="Proteomes" id="UP000503447"/>
    </source>
</evidence>
<evidence type="ECO:0000313" key="1">
    <source>
        <dbReference type="EMBL" id="QJW97037.1"/>
    </source>
</evidence>
<keyword evidence="2" id="KW-1185">Reference proteome</keyword>
<dbReference type="Proteomes" id="UP000503447">
    <property type="component" value="Chromosome"/>
</dbReference>
<dbReference type="AlphaFoldDB" id="A0A6M5YSI7"/>